<gene>
    <name evidence="2" type="ORF">ADUPG1_010120</name>
</gene>
<feature type="compositionally biased region" description="Polar residues" evidence="1">
    <location>
        <begin position="250"/>
        <end position="261"/>
    </location>
</feature>
<feature type="region of interest" description="Disordered" evidence="1">
    <location>
        <begin position="52"/>
        <end position="87"/>
    </location>
</feature>
<dbReference type="PANTHER" id="PTHR13585:SF19">
    <property type="entry name" value="ZINC FINGER CCCH DOMAIN-CONTAINING PROTEIN 13"/>
    <property type="match status" value="1"/>
</dbReference>
<feature type="region of interest" description="Disordered" evidence="1">
    <location>
        <begin position="192"/>
        <end position="359"/>
    </location>
</feature>
<dbReference type="PANTHER" id="PTHR13585">
    <property type="entry name" value="CHASCON, ISOFORM D-RELATED"/>
    <property type="match status" value="1"/>
</dbReference>
<evidence type="ECO:0000313" key="3">
    <source>
        <dbReference type="Proteomes" id="UP001057375"/>
    </source>
</evidence>
<feature type="non-terminal residue" evidence="2">
    <location>
        <position position="1"/>
    </location>
</feature>
<feature type="compositionally biased region" description="Basic and acidic residues" evidence="1">
    <location>
        <begin position="8"/>
        <end position="35"/>
    </location>
</feature>
<evidence type="ECO:0000313" key="2">
    <source>
        <dbReference type="EMBL" id="GKT37306.1"/>
    </source>
</evidence>
<feature type="compositionally biased region" description="Basic and acidic residues" evidence="1">
    <location>
        <begin position="433"/>
        <end position="447"/>
    </location>
</feature>
<feature type="compositionally biased region" description="Basic and acidic residues" evidence="1">
    <location>
        <begin position="414"/>
        <end position="424"/>
    </location>
</feature>
<evidence type="ECO:0000256" key="1">
    <source>
        <dbReference type="SAM" id="MobiDB-lite"/>
    </source>
</evidence>
<feature type="compositionally biased region" description="Basic and acidic residues" evidence="1">
    <location>
        <begin position="122"/>
        <end position="154"/>
    </location>
</feature>
<feature type="region of interest" description="Disordered" evidence="1">
    <location>
        <begin position="1"/>
        <end position="35"/>
    </location>
</feature>
<dbReference type="Proteomes" id="UP001057375">
    <property type="component" value="Unassembled WGS sequence"/>
</dbReference>
<dbReference type="EMBL" id="BQXS01011444">
    <property type="protein sequence ID" value="GKT37306.1"/>
    <property type="molecule type" value="Genomic_DNA"/>
</dbReference>
<comment type="caution">
    <text evidence="2">The sequence shown here is derived from an EMBL/GenBank/DDBJ whole genome shotgun (WGS) entry which is preliminary data.</text>
</comment>
<feature type="compositionally biased region" description="Basic residues" evidence="1">
    <location>
        <begin position="284"/>
        <end position="295"/>
    </location>
</feature>
<organism evidence="2 3">
    <name type="scientific">Aduncisulcus paluster</name>
    <dbReference type="NCBI Taxonomy" id="2918883"/>
    <lineage>
        <taxon>Eukaryota</taxon>
        <taxon>Metamonada</taxon>
        <taxon>Carpediemonas-like organisms</taxon>
        <taxon>Aduncisulcus</taxon>
    </lineage>
</organism>
<dbReference type="InterPro" id="IPR052824">
    <property type="entry name" value="m6A_RNA_Methylation_Regulator"/>
</dbReference>
<sequence length="514" mass="60318">RRREEDEEKKRKEKEEEEEERKRRELEKQKREEEKLQLEKEITKIREEEKRRIQEEEATRRKEEEEKRKKREEEERKQQELEERRREEEHLLLEKEREFLKQQKELLELEWKKKQEWLKNEQIRIEQEKEEEAERKRIEEERREKERKDSEKTKNNVVDSVHINESPTLSIPSQPYKILSVDSMVSLASTHNDFSHKSEQELSQSSENLDLSPDSVVLPSPFPSLLAPSHEVKEHGESSASISGIHSSSTLNIHGTPNNDLGVSEDSLRTAISPTAVDKDNTQKKRKRKRKKKRKREEEEEEERDDDVLKEQGEEKDDVFPPQILFNPMISVPPPHLEIRFDHSSHQSTTIQEQPEIKEIDLSESLPLNLFLDEKNTSHQIKPKIPPPELTVNHSISLSSPLSNSTYSRSPSASRDDDSEHEPSLSKSFSTSMERERVPRDTAHFEEQPGSILATMVSTDFEQNLSMDQELKIPHSISIDEESEDVTDTLHGVNSDKIIVLLYTDESGIIYTLE</sequence>
<keyword evidence="3" id="KW-1185">Reference proteome</keyword>
<feature type="compositionally biased region" description="Low complexity" evidence="1">
    <location>
        <begin position="395"/>
        <end position="413"/>
    </location>
</feature>
<feature type="compositionally biased region" description="Low complexity" evidence="1">
    <location>
        <begin position="201"/>
        <end position="229"/>
    </location>
</feature>
<proteinExistence type="predicted"/>
<feature type="region of interest" description="Disordered" evidence="1">
    <location>
        <begin position="122"/>
        <end position="161"/>
    </location>
</feature>
<feature type="region of interest" description="Disordered" evidence="1">
    <location>
        <begin position="379"/>
        <end position="451"/>
    </location>
</feature>
<protein>
    <submittedName>
        <fullName evidence="2">Uncharacterized protein</fullName>
    </submittedName>
</protein>
<name>A0ABQ5KZ33_9EUKA</name>
<accession>A0ABQ5KZ33</accession>
<reference evidence="2" key="1">
    <citation type="submission" date="2022-03" db="EMBL/GenBank/DDBJ databases">
        <title>Draft genome sequence of Aduncisulcus paluster, a free-living microaerophilic Fornicata.</title>
        <authorList>
            <person name="Yuyama I."/>
            <person name="Kume K."/>
            <person name="Tamura T."/>
            <person name="Inagaki Y."/>
            <person name="Hashimoto T."/>
        </authorList>
    </citation>
    <scope>NUCLEOTIDE SEQUENCE</scope>
    <source>
        <strain evidence="2">NY0171</strain>
    </source>
</reference>
<feature type="compositionally biased region" description="Low complexity" evidence="1">
    <location>
        <begin position="238"/>
        <end position="249"/>
    </location>
</feature>